<feature type="compositionally biased region" description="Basic residues" evidence="1">
    <location>
        <begin position="10"/>
        <end position="22"/>
    </location>
</feature>
<dbReference type="AlphaFoldDB" id="A0A8J3ETF6"/>
<evidence type="ECO:0000256" key="1">
    <source>
        <dbReference type="SAM" id="MobiDB-lite"/>
    </source>
</evidence>
<comment type="caution">
    <text evidence="2">The sequence shown here is derived from an EMBL/GenBank/DDBJ whole genome shotgun (WGS) entry which is preliminary data.</text>
</comment>
<accession>A0A8J3ETF6</accession>
<reference evidence="2" key="1">
    <citation type="journal article" date="2014" name="Int. J. Syst. Evol. Microbiol.">
        <title>Complete genome sequence of Corynebacterium casei LMG S-19264T (=DSM 44701T), isolated from a smear-ripened cheese.</title>
        <authorList>
            <consortium name="US DOE Joint Genome Institute (JGI-PGF)"/>
            <person name="Walter F."/>
            <person name="Albersmeier A."/>
            <person name="Kalinowski J."/>
            <person name="Ruckert C."/>
        </authorList>
    </citation>
    <scope>NUCLEOTIDE SEQUENCE</scope>
    <source>
        <strain evidence="2">CGMCC 1.14988</strain>
    </source>
</reference>
<gene>
    <name evidence="2" type="ORF">GCM10011354_12450</name>
</gene>
<dbReference type="Proteomes" id="UP000650511">
    <property type="component" value="Unassembled WGS sequence"/>
</dbReference>
<proteinExistence type="predicted"/>
<dbReference type="RefSeq" id="WP_130649491.1">
    <property type="nucleotide sequence ID" value="NZ_BMHA01000004.1"/>
</dbReference>
<feature type="compositionally biased region" description="Low complexity" evidence="1">
    <location>
        <begin position="23"/>
        <end position="66"/>
    </location>
</feature>
<reference evidence="2" key="2">
    <citation type="submission" date="2020-09" db="EMBL/GenBank/DDBJ databases">
        <authorList>
            <person name="Sun Q."/>
            <person name="Zhou Y."/>
        </authorList>
    </citation>
    <scope>NUCLEOTIDE SEQUENCE</scope>
    <source>
        <strain evidence="2">CGMCC 1.14988</strain>
    </source>
</reference>
<dbReference type="EMBL" id="BMHA01000004">
    <property type="protein sequence ID" value="GGI05108.1"/>
    <property type="molecule type" value="Genomic_DNA"/>
</dbReference>
<organism evidence="2 3">
    <name type="scientific">Egicoccus halophilus</name>
    <dbReference type="NCBI Taxonomy" id="1670830"/>
    <lineage>
        <taxon>Bacteria</taxon>
        <taxon>Bacillati</taxon>
        <taxon>Actinomycetota</taxon>
        <taxon>Nitriliruptoria</taxon>
        <taxon>Egicoccales</taxon>
        <taxon>Egicoccaceae</taxon>
        <taxon>Egicoccus</taxon>
    </lineage>
</organism>
<sequence length="231" mass="24239">MAATSNTAKKTAKKTARKKTAAKRTAAAPAATTPVEAAPVEAAPVEATTPADTPTPTEEAAPIEESTPTDEPTLDEREATSVLEDAGYAAAGLAHDVVTLARRLPERLESVKVDEWRERVGKDVEGLLGQLTELLDKKATEGRRVAADVRSDARVARLLEQTGATRSQVRAAVSSVRRTADVTVAAGRFAGRRQAEVATNQVRTAATSVRRSGATVADTAADVATDEVTQD</sequence>
<protein>
    <submittedName>
        <fullName evidence="2">Uncharacterized protein</fullName>
    </submittedName>
</protein>
<evidence type="ECO:0000313" key="2">
    <source>
        <dbReference type="EMBL" id="GGI05108.1"/>
    </source>
</evidence>
<keyword evidence="3" id="KW-1185">Reference proteome</keyword>
<evidence type="ECO:0000313" key="3">
    <source>
        <dbReference type="Proteomes" id="UP000650511"/>
    </source>
</evidence>
<name>A0A8J3ETF6_9ACTN</name>
<feature type="region of interest" description="Disordered" evidence="1">
    <location>
        <begin position="1"/>
        <end position="83"/>
    </location>
</feature>